<evidence type="ECO:0000313" key="2">
    <source>
        <dbReference type="EMBL" id="OAH51056.1"/>
    </source>
</evidence>
<dbReference type="EMBL" id="LSTV01000001">
    <property type="protein sequence ID" value="OAH51056.1"/>
    <property type="molecule type" value="Genomic_DNA"/>
</dbReference>
<dbReference type="AlphaFoldDB" id="A0A177KDG3"/>
<accession>A0A177KDG3</accession>
<protein>
    <recommendedName>
        <fullName evidence="1">PLD phosphodiesterase domain-containing protein</fullName>
    </recommendedName>
</protein>
<dbReference type="GO" id="GO:0006793">
    <property type="term" value="P:phosphorus metabolic process"/>
    <property type="evidence" value="ECO:0007669"/>
    <property type="project" value="UniProtKB-ARBA"/>
</dbReference>
<dbReference type="RefSeq" id="WP_064001567.1">
    <property type="nucleotide sequence ID" value="NZ_LSTV01000001.1"/>
</dbReference>
<feature type="domain" description="PLD phosphodiesterase" evidence="1">
    <location>
        <begin position="298"/>
        <end position="328"/>
    </location>
</feature>
<evidence type="ECO:0000259" key="1">
    <source>
        <dbReference type="PROSITE" id="PS50035"/>
    </source>
</evidence>
<dbReference type="GO" id="GO:0003824">
    <property type="term" value="F:catalytic activity"/>
    <property type="evidence" value="ECO:0007669"/>
    <property type="project" value="InterPro"/>
</dbReference>
<gene>
    <name evidence="2" type="ORF">AYL44_01880</name>
</gene>
<comment type="caution">
    <text evidence="2">The sequence shown here is derived from an EMBL/GenBank/DDBJ whole genome shotgun (WGS) entry which is preliminary data.</text>
</comment>
<evidence type="ECO:0000313" key="3">
    <source>
        <dbReference type="Proteomes" id="UP000076998"/>
    </source>
</evidence>
<dbReference type="SUPFAM" id="SSF56024">
    <property type="entry name" value="Phospholipase D/nuclease"/>
    <property type="match status" value="1"/>
</dbReference>
<reference evidence="2 3" key="1">
    <citation type="submission" date="2016-02" db="EMBL/GenBank/DDBJ databases">
        <authorList>
            <person name="Wen L."/>
            <person name="He K."/>
            <person name="Yang H."/>
        </authorList>
    </citation>
    <scope>NUCLEOTIDE SEQUENCE [LARGE SCALE GENOMIC DNA]</scope>
    <source>
        <strain evidence="2 3">CD11_3</strain>
    </source>
</reference>
<dbReference type="InterPro" id="IPR059166">
    <property type="entry name" value="PLD-like_cat"/>
</dbReference>
<proteinExistence type="predicted"/>
<dbReference type="CDD" id="cd09176">
    <property type="entry name" value="PLDc_unchar6"/>
    <property type="match status" value="1"/>
</dbReference>
<name>A0A177KDG3_9MICO</name>
<dbReference type="OrthoDB" id="369674at2"/>
<dbReference type="InterPro" id="IPR001736">
    <property type="entry name" value="PLipase_D/transphosphatidylase"/>
</dbReference>
<dbReference type="Gene3D" id="3.30.870.10">
    <property type="entry name" value="Endonuclease Chain A"/>
    <property type="match status" value="1"/>
</dbReference>
<dbReference type="Proteomes" id="UP000076998">
    <property type="component" value="Unassembled WGS sequence"/>
</dbReference>
<organism evidence="2 3">
    <name type="scientific">Microbacterium oleivorans</name>
    <dbReference type="NCBI Taxonomy" id="273677"/>
    <lineage>
        <taxon>Bacteria</taxon>
        <taxon>Bacillati</taxon>
        <taxon>Actinomycetota</taxon>
        <taxon>Actinomycetes</taxon>
        <taxon>Micrococcales</taxon>
        <taxon>Microbacteriaceae</taxon>
        <taxon>Microbacterium</taxon>
    </lineage>
</organism>
<sequence length="600" mass="64956">MLEPQSRAALTEQLKPPTGFELSHAVGTTFTLDLATALAVPLSFASHRLSAQDDTLGVLDAIRRAADRVDVFAQAGEISMGAHSDLVAFLEPMVHPVALRRGLFHPKVWFLEYRAGERTAYRFLCASRNLTADRSWDVIVRLDGEPAADGQKREAAAVNRPLVELLRRLPSLGVHDLDPNRWARIDELAERWRNILWEQPDPMRSIVFHVFGVPSATAPDLHGKRALIMSPFLSDDGLRTLRSGVRTETHVLSRAESLDRLLPGSLDAKLSTYVLDEAATYSPDDADDHGGFVPPGDRLAGLHAKAVVVDRLDGAHVFLGSANATDAGWQSNVEVMVEFVGPIPKVGVQATLDALGELKQEYATTGGSEPDAKEEAARMLEALVRALAGARFSARALPADPYALRVWADDSVTSALTSRAGDVSVRWHLLTRPDLGSSIISASESEGVLLEGIPLADISPFVVLVARDVAGNERRTIVLARLLDDVESRHDAIIARQLTDRSSFVRLLTLLLELSGAWALTASNSGVAGFFGTAHASGTGTGLFEALVRAVGEGHHGLADARRIIDYLREHDHDAVLPDGFDELWSQVWSAHLDLTGGHA</sequence>
<dbReference type="PROSITE" id="PS50035">
    <property type="entry name" value="PLD"/>
    <property type="match status" value="1"/>
</dbReference>